<proteinExistence type="predicted"/>
<dbReference type="GeneID" id="17295052"/>
<dbReference type="KEGG" id="gtt:GUITHDRAFT_144360"/>
<dbReference type="EnsemblProtists" id="EKX38246">
    <property type="protein sequence ID" value="EKX38246"/>
    <property type="gene ID" value="GUITHDRAFT_144360"/>
</dbReference>
<dbReference type="PaxDb" id="55529-EKX38246"/>
<reference evidence="3" key="2">
    <citation type="submission" date="2012-11" db="EMBL/GenBank/DDBJ databases">
        <authorList>
            <person name="Kuo A."/>
            <person name="Curtis B.A."/>
            <person name="Tanifuji G."/>
            <person name="Burki F."/>
            <person name="Gruber A."/>
            <person name="Irimia M."/>
            <person name="Maruyama S."/>
            <person name="Arias M.C."/>
            <person name="Ball S.G."/>
            <person name="Gile G.H."/>
            <person name="Hirakawa Y."/>
            <person name="Hopkins J.F."/>
            <person name="Rensing S.A."/>
            <person name="Schmutz J."/>
            <person name="Symeonidi A."/>
            <person name="Elias M."/>
            <person name="Eveleigh R.J."/>
            <person name="Herman E.K."/>
            <person name="Klute M.J."/>
            <person name="Nakayama T."/>
            <person name="Obornik M."/>
            <person name="Reyes-Prieto A."/>
            <person name="Armbrust E.V."/>
            <person name="Aves S.J."/>
            <person name="Beiko R.G."/>
            <person name="Coutinho P."/>
            <person name="Dacks J.B."/>
            <person name="Durnford D.G."/>
            <person name="Fast N.M."/>
            <person name="Green B.R."/>
            <person name="Grisdale C."/>
            <person name="Hempe F."/>
            <person name="Henrissat B."/>
            <person name="Hoppner M.P."/>
            <person name="Ishida K.-I."/>
            <person name="Kim E."/>
            <person name="Koreny L."/>
            <person name="Kroth P.G."/>
            <person name="Liu Y."/>
            <person name="Malik S.-B."/>
            <person name="Maier U.G."/>
            <person name="McRose D."/>
            <person name="Mock T."/>
            <person name="Neilson J.A."/>
            <person name="Onodera N.T."/>
            <person name="Poole A.M."/>
            <person name="Pritham E.J."/>
            <person name="Richards T.A."/>
            <person name="Rocap G."/>
            <person name="Roy S.W."/>
            <person name="Sarai C."/>
            <person name="Schaack S."/>
            <person name="Shirato S."/>
            <person name="Slamovits C.H."/>
            <person name="Spencer D.F."/>
            <person name="Suzuki S."/>
            <person name="Worden A.Z."/>
            <person name="Zauner S."/>
            <person name="Barry K."/>
            <person name="Bell C."/>
            <person name="Bharti A.K."/>
            <person name="Crow J.A."/>
            <person name="Grimwood J."/>
            <person name="Kramer R."/>
            <person name="Lindquist E."/>
            <person name="Lucas S."/>
            <person name="Salamov A."/>
            <person name="McFadden G.I."/>
            <person name="Lane C.E."/>
            <person name="Keeling P.J."/>
            <person name="Gray M.W."/>
            <person name="Grigoriev I.V."/>
            <person name="Archibald J.M."/>
        </authorList>
    </citation>
    <scope>NUCLEOTIDE SEQUENCE</scope>
    <source>
        <strain evidence="3">CCMP2712</strain>
    </source>
</reference>
<evidence type="ECO:0000313" key="2">
    <source>
        <dbReference type="EnsemblProtists" id="EKX38246"/>
    </source>
</evidence>
<dbReference type="EMBL" id="JH993050">
    <property type="protein sequence ID" value="EKX38246.1"/>
    <property type="molecule type" value="Genomic_DNA"/>
</dbReference>
<evidence type="ECO:0000313" key="1">
    <source>
        <dbReference type="EMBL" id="EKX38246.1"/>
    </source>
</evidence>
<dbReference type="CDD" id="cd12108">
    <property type="entry name" value="Hr-like"/>
    <property type="match status" value="1"/>
</dbReference>
<dbReference type="Gene3D" id="1.20.120.520">
    <property type="entry name" value="nmb1532 protein domain like"/>
    <property type="match status" value="1"/>
</dbReference>
<reference evidence="2" key="3">
    <citation type="submission" date="2016-03" db="UniProtKB">
        <authorList>
            <consortium name="EnsemblProtists"/>
        </authorList>
    </citation>
    <scope>IDENTIFICATION</scope>
</reference>
<reference evidence="1 3" key="1">
    <citation type="journal article" date="2012" name="Nature">
        <title>Algal genomes reveal evolutionary mosaicism and the fate of nucleomorphs.</title>
        <authorList>
            <consortium name="DOE Joint Genome Institute"/>
            <person name="Curtis B.A."/>
            <person name="Tanifuji G."/>
            <person name="Burki F."/>
            <person name="Gruber A."/>
            <person name="Irimia M."/>
            <person name="Maruyama S."/>
            <person name="Arias M.C."/>
            <person name="Ball S.G."/>
            <person name="Gile G.H."/>
            <person name="Hirakawa Y."/>
            <person name="Hopkins J.F."/>
            <person name="Kuo A."/>
            <person name="Rensing S.A."/>
            <person name="Schmutz J."/>
            <person name="Symeonidi A."/>
            <person name="Elias M."/>
            <person name="Eveleigh R.J."/>
            <person name="Herman E.K."/>
            <person name="Klute M.J."/>
            <person name="Nakayama T."/>
            <person name="Obornik M."/>
            <person name="Reyes-Prieto A."/>
            <person name="Armbrust E.V."/>
            <person name="Aves S.J."/>
            <person name="Beiko R.G."/>
            <person name="Coutinho P."/>
            <person name="Dacks J.B."/>
            <person name="Durnford D.G."/>
            <person name="Fast N.M."/>
            <person name="Green B.R."/>
            <person name="Grisdale C.J."/>
            <person name="Hempel F."/>
            <person name="Henrissat B."/>
            <person name="Hoppner M.P."/>
            <person name="Ishida K."/>
            <person name="Kim E."/>
            <person name="Koreny L."/>
            <person name="Kroth P.G."/>
            <person name="Liu Y."/>
            <person name="Malik S.B."/>
            <person name="Maier U.G."/>
            <person name="McRose D."/>
            <person name="Mock T."/>
            <person name="Neilson J.A."/>
            <person name="Onodera N.T."/>
            <person name="Poole A.M."/>
            <person name="Pritham E.J."/>
            <person name="Richards T.A."/>
            <person name="Rocap G."/>
            <person name="Roy S.W."/>
            <person name="Sarai C."/>
            <person name="Schaack S."/>
            <person name="Shirato S."/>
            <person name="Slamovits C.H."/>
            <person name="Spencer D.F."/>
            <person name="Suzuki S."/>
            <person name="Worden A.Z."/>
            <person name="Zauner S."/>
            <person name="Barry K."/>
            <person name="Bell C."/>
            <person name="Bharti A.K."/>
            <person name="Crow J.A."/>
            <person name="Grimwood J."/>
            <person name="Kramer R."/>
            <person name="Lindquist E."/>
            <person name="Lucas S."/>
            <person name="Salamov A."/>
            <person name="McFadden G.I."/>
            <person name="Lane C.E."/>
            <person name="Keeling P.J."/>
            <person name="Gray M.W."/>
            <person name="Grigoriev I.V."/>
            <person name="Archibald J.M."/>
        </authorList>
    </citation>
    <scope>NUCLEOTIDE SEQUENCE</scope>
    <source>
        <strain evidence="1 3">CCMP2712</strain>
    </source>
</reference>
<dbReference type="RefSeq" id="XP_005825226.1">
    <property type="nucleotide sequence ID" value="XM_005825169.1"/>
</dbReference>
<evidence type="ECO:0000313" key="3">
    <source>
        <dbReference type="Proteomes" id="UP000011087"/>
    </source>
</evidence>
<keyword evidence="3" id="KW-1185">Reference proteome</keyword>
<dbReference type="HOGENOM" id="CLU_886955_0_0_1"/>
<dbReference type="Proteomes" id="UP000011087">
    <property type="component" value="Unassembled WGS sequence"/>
</dbReference>
<dbReference type="AlphaFoldDB" id="L1IPM9"/>
<organism evidence="1">
    <name type="scientific">Guillardia theta (strain CCMP2712)</name>
    <name type="common">Cryptophyte</name>
    <dbReference type="NCBI Taxonomy" id="905079"/>
    <lineage>
        <taxon>Eukaryota</taxon>
        <taxon>Cryptophyceae</taxon>
        <taxon>Pyrenomonadales</taxon>
        <taxon>Geminigeraceae</taxon>
        <taxon>Guillardia</taxon>
    </lineage>
</organism>
<gene>
    <name evidence="1" type="ORF">GUITHDRAFT_144360</name>
</gene>
<dbReference type="OrthoDB" id="58416at2759"/>
<name>L1IPM9_GUITC</name>
<sequence length="314" mass="35712">MPRSTFLTATSIPANPTGDYPQHYCDWFFPHETIRREALRAEHALRYMENIVEYPWKAVNFRTWIRDFYFPAIHAHHDVEEDIIGPHYRALLEKEGENTIILQVWGSKEHDHKGLLDLMDKVQRQAEALCNEAQGLTGVNTSQHKIEAVMAQLQALRSVFAAFKTYMFTHLEEEEQVWPGIFQRFGKAEVKKAVAKIIKQDMSKAGPEGLAAKSFAGAFLDNAGSSKSFPPSKRPAEVPGALKLDPWCSEAVIDRFLSEVPWIPRKLIFPGFHKRYVLHWKVMIDTVCSDKDVLRLRSDGSLPVKASGCFCISA</sequence>
<evidence type="ECO:0008006" key="4">
    <source>
        <dbReference type="Google" id="ProtNLM"/>
    </source>
</evidence>
<protein>
    <recommendedName>
        <fullName evidence="4">Hemerythrin-like domain-containing protein</fullName>
    </recommendedName>
</protein>
<accession>L1IPM9</accession>